<sequence>MQHVRAQGYDLDAQTANLKMTDEGRNLINSGDTVLVWVNEADLTIATMQPTAAPQSLDERMKAAGMLTLTQMLAEPIMGKFGTHAAMNNMELFGQWLDSKRTEYQKMRMRYELGGKSKDDDLWEWFFAHAATFSEVCDNFRAAGASTPHSTVTVAEATAISDRLIEDLDRPAKEGLLDVIEIEFLRSSLSEIVMLDRQPKTAECNSYIYGECAKIARAALERKQHIKSEEEA</sequence>
<dbReference type="EMBL" id="CP127247">
    <property type="protein sequence ID" value="WIY23626.1"/>
    <property type="molecule type" value="Genomic_DNA"/>
</dbReference>
<dbReference type="RefSeq" id="WP_270919986.1">
    <property type="nucleotide sequence ID" value="NZ_CP127247.1"/>
</dbReference>
<evidence type="ECO:0000313" key="2">
    <source>
        <dbReference type="Proteomes" id="UP001238334"/>
    </source>
</evidence>
<accession>A0A9Y2NZI1</accession>
<evidence type="ECO:0000313" key="1">
    <source>
        <dbReference type="EMBL" id="WIY23626.1"/>
    </source>
</evidence>
<keyword evidence="2" id="KW-1185">Reference proteome</keyword>
<dbReference type="Proteomes" id="UP001238334">
    <property type="component" value="Chromosome"/>
</dbReference>
<name>A0A9Y2NZI1_9RHOB</name>
<organism evidence="1 2">
    <name type="scientific">Parasedimentitalea psychrophila</name>
    <dbReference type="NCBI Taxonomy" id="2997337"/>
    <lineage>
        <taxon>Bacteria</taxon>
        <taxon>Pseudomonadati</taxon>
        <taxon>Pseudomonadota</taxon>
        <taxon>Alphaproteobacteria</taxon>
        <taxon>Rhodobacterales</taxon>
        <taxon>Paracoccaceae</taxon>
        <taxon>Parasedimentitalea</taxon>
    </lineage>
</organism>
<reference evidence="1 2" key="1">
    <citation type="submission" date="2023-06" db="EMBL/GenBank/DDBJ databases">
        <title>Parasedimentitalea psychrophila sp. nov., a psychrophilic bacterium isolated from deep-sea sediment.</title>
        <authorList>
            <person name="Li A."/>
        </authorList>
    </citation>
    <scope>NUCLEOTIDE SEQUENCE [LARGE SCALE GENOMIC DNA]</scope>
    <source>
        <strain evidence="1 2">QS115</strain>
    </source>
</reference>
<proteinExistence type="predicted"/>
<dbReference type="KEGG" id="ppso:QPJ95_13275"/>
<gene>
    <name evidence="1" type="ORF">QPJ95_13275</name>
</gene>
<protein>
    <submittedName>
        <fullName evidence="1">Uncharacterized protein</fullName>
    </submittedName>
</protein>
<dbReference type="AlphaFoldDB" id="A0A9Y2NZI1"/>